<feature type="transmembrane region" description="Helical" evidence="1">
    <location>
        <begin position="6"/>
        <end position="23"/>
    </location>
</feature>
<feature type="transmembrane region" description="Helical" evidence="1">
    <location>
        <begin position="314"/>
        <end position="332"/>
    </location>
</feature>
<feature type="transmembrane region" description="Helical" evidence="1">
    <location>
        <begin position="135"/>
        <end position="156"/>
    </location>
</feature>
<dbReference type="RefSeq" id="WP_226763889.1">
    <property type="nucleotide sequence ID" value="NZ_JAJAWG010000003.1"/>
</dbReference>
<feature type="transmembrane region" description="Helical" evidence="1">
    <location>
        <begin position="194"/>
        <end position="216"/>
    </location>
</feature>
<feature type="transmembrane region" description="Helical" evidence="1">
    <location>
        <begin position="97"/>
        <end position="115"/>
    </location>
</feature>
<dbReference type="Pfam" id="PF14897">
    <property type="entry name" value="EpsG"/>
    <property type="match status" value="1"/>
</dbReference>
<evidence type="ECO:0000313" key="2">
    <source>
        <dbReference type="EMBL" id="MCB5196115.1"/>
    </source>
</evidence>
<gene>
    <name evidence="2" type="ORF">LG219_07450</name>
</gene>
<keyword evidence="1" id="KW-1133">Transmembrane helix</keyword>
<keyword evidence="1" id="KW-0812">Transmembrane</keyword>
<accession>A0ABS8BK71</accession>
<feature type="transmembrane region" description="Helical" evidence="1">
    <location>
        <begin position="28"/>
        <end position="47"/>
    </location>
</feature>
<evidence type="ECO:0000256" key="1">
    <source>
        <dbReference type="SAM" id="Phobius"/>
    </source>
</evidence>
<keyword evidence="3" id="KW-1185">Reference proteome</keyword>
<feature type="transmembrane region" description="Helical" evidence="1">
    <location>
        <begin position="236"/>
        <end position="255"/>
    </location>
</feature>
<feature type="transmembrane region" description="Helical" evidence="1">
    <location>
        <begin position="287"/>
        <end position="307"/>
    </location>
</feature>
<feature type="transmembrane region" description="Helical" evidence="1">
    <location>
        <begin position="162"/>
        <end position="182"/>
    </location>
</feature>
<organism evidence="2 3">
    <name type="scientific">Deefgea salmonis</name>
    <dbReference type="NCBI Taxonomy" id="2875502"/>
    <lineage>
        <taxon>Bacteria</taxon>
        <taxon>Pseudomonadati</taxon>
        <taxon>Pseudomonadota</taxon>
        <taxon>Betaproteobacteria</taxon>
        <taxon>Neisseriales</taxon>
        <taxon>Chitinibacteraceae</taxon>
        <taxon>Deefgea</taxon>
    </lineage>
</organism>
<dbReference type="Proteomes" id="UP001198034">
    <property type="component" value="Unassembled WGS sequence"/>
</dbReference>
<evidence type="ECO:0000313" key="3">
    <source>
        <dbReference type="Proteomes" id="UP001198034"/>
    </source>
</evidence>
<comment type="caution">
    <text evidence="2">The sequence shown here is derived from an EMBL/GenBank/DDBJ whole genome shotgun (WGS) entry which is preliminary data.</text>
</comment>
<proteinExistence type="predicted"/>
<dbReference type="EMBL" id="JAJAWG010000003">
    <property type="protein sequence ID" value="MCB5196115.1"/>
    <property type="molecule type" value="Genomic_DNA"/>
</dbReference>
<keyword evidence="1" id="KW-0472">Membrane</keyword>
<protein>
    <submittedName>
        <fullName evidence="2">EpsG family protein</fullName>
    </submittedName>
</protein>
<sequence>MHSLNIYFVIYLLSLISFFVVFFNKQLAFFCSLFVAGLSFLLAAFRAEKFPDYEEYVSIFNSVSNSAIFSDGFFQAHGELGFKIIIKLLSMFGSDPLLLMIMMSLLSFVILVFICKEHDLNFSVVWLVYYSNSFLLKDLAAIRNSVASLLVVYVLLNLWTRRALYAAMFSAFCFQYFSFLALGPAFFYRKKAFLLLIPILFFIYPLLNFNNLIYIFGSVGMLAQYNGSDFIDPSQYSSFAAVFRATFFLFSALFILREQKNVKINILLLSVFFSIVSYLVFSEIPVLSQRIGGYFISVDAFLASYFLSIRSRRVLGAFLVFFYSFVMFYFNVTTRDFLMVSYESIF</sequence>
<name>A0ABS8BK71_9NEIS</name>
<dbReference type="InterPro" id="IPR049458">
    <property type="entry name" value="EpsG-like"/>
</dbReference>
<feature type="transmembrane region" description="Helical" evidence="1">
    <location>
        <begin position="262"/>
        <end position="281"/>
    </location>
</feature>
<reference evidence="2 3" key="1">
    <citation type="submission" date="2021-10" db="EMBL/GenBank/DDBJ databases">
        <authorList>
            <person name="Chen M."/>
        </authorList>
    </citation>
    <scope>NUCLEOTIDE SEQUENCE [LARGE SCALE GENOMIC DNA]</scope>
    <source>
        <strain evidence="2 3">H3-26</strain>
    </source>
</reference>